<dbReference type="SMART" id="SM00306">
    <property type="entry name" value="HintN"/>
    <property type="match status" value="1"/>
</dbReference>
<evidence type="ECO:0000256" key="4">
    <source>
        <dbReference type="ARBA" id="ARBA00022679"/>
    </source>
</evidence>
<keyword evidence="4" id="KW-0808">Transferase</keyword>
<dbReference type="SUPFAM" id="SSF53335">
    <property type="entry name" value="S-adenosyl-L-methionine-dependent methyltransferases"/>
    <property type="match status" value="1"/>
</dbReference>
<comment type="caution">
    <text evidence="10">The sequence shown here is derived from an EMBL/GenBank/DDBJ whole genome shotgun (WGS) entry which is preliminary data.</text>
</comment>
<dbReference type="GO" id="GO:0006298">
    <property type="term" value="P:mismatch repair"/>
    <property type="evidence" value="ECO:0007669"/>
    <property type="project" value="TreeGrafter"/>
</dbReference>
<feature type="domain" description="DOD-type homing endonuclease" evidence="9">
    <location>
        <begin position="360"/>
        <end position="517"/>
    </location>
</feature>
<dbReference type="AlphaFoldDB" id="A0A0F9IH48"/>
<dbReference type="PANTHER" id="PTHR30481">
    <property type="entry name" value="DNA ADENINE METHYLASE"/>
    <property type="match status" value="1"/>
</dbReference>
<dbReference type="NCBIfam" id="TIGR01443">
    <property type="entry name" value="intein_Cterm"/>
    <property type="match status" value="1"/>
</dbReference>
<dbReference type="Gene3D" id="3.10.28.10">
    <property type="entry name" value="Homing endonucleases"/>
    <property type="match status" value="1"/>
</dbReference>
<dbReference type="GO" id="GO:0043565">
    <property type="term" value="F:sequence-specific DNA binding"/>
    <property type="evidence" value="ECO:0007669"/>
    <property type="project" value="TreeGrafter"/>
</dbReference>
<dbReference type="CDD" id="cd00081">
    <property type="entry name" value="Hint"/>
    <property type="match status" value="2"/>
</dbReference>
<comment type="catalytic activity">
    <reaction evidence="8">
        <text>a 2'-deoxyadenosine in DNA + S-adenosyl-L-methionine = an N(6)-methyl-2'-deoxyadenosine in DNA + S-adenosyl-L-homocysteine + H(+)</text>
        <dbReference type="Rhea" id="RHEA:15197"/>
        <dbReference type="Rhea" id="RHEA-COMP:12418"/>
        <dbReference type="Rhea" id="RHEA-COMP:12419"/>
        <dbReference type="ChEBI" id="CHEBI:15378"/>
        <dbReference type="ChEBI" id="CHEBI:57856"/>
        <dbReference type="ChEBI" id="CHEBI:59789"/>
        <dbReference type="ChEBI" id="CHEBI:90615"/>
        <dbReference type="ChEBI" id="CHEBI:90616"/>
        <dbReference type="EC" id="2.1.1.72"/>
    </reaction>
</comment>
<keyword evidence="7" id="KW-0651">Protein splicing</keyword>
<dbReference type="InterPro" id="IPR004042">
    <property type="entry name" value="Intein_endonuc_central"/>
</dbReference>
<dbReference type="PANTHER" id="PTHR30481:SF3">
    <property type="entry name" value="DNA ADENINE METHYLASE"/>
    <property type="match status" value="1"/>
</dbReference>
<name>A0A0F9IH48_9ZZZZ</name>
<evidence type="ECO:0000313" key="10">
    <source>
        <dbReference type="EMBL" id="KKL93105.1"/>
    </source>
</evidence>
<dbReference type="PRINTS" id="PR00379">
    <property type="entry name" value="INTEIN"/>
</dbReference>
<dbReference type="EMBL" id="LAZR01019283">
    <property type="protein sequence ID" value="KKL93105.1"/>
    <property type="molecule type" value="Genomic_DNA"/>
</dbReference>
<evidence type="ECO:0000256" key="5">
    <source>
        <dbReference type="ARBA" id="ARBA00022691"/>
    </source>
</evidence>
<comment type="similarity">
    <text evidence="1">Belongs to the N(4)/N(6)-methyltransferase family.</text>
</comment>
<dbReference type="InterPro" id="IPR003587">
    <property type="entry name" value="Hint_dom_N"/>
</dbReference>
<proteinExistence type="inferred from homology"/>
<feature type="non-terminal residue" evidence="10">
    <location>
        <position position="628"/>
    </location>
</feature>
<dbReference type="NCBIfam" id="TIGR00571">
    <property type="entry name" value="dam"/>
    <property type="match status" value="1"/>
</dbReference>
<dbReference type="Gene3D" id="2.170.16.10">
    <property type="entry name" value="Hedgehog/Intein (Hint) domain"/>
    <property type="match status" value="2"/>
</dbReference>
<dbReference type="EC" id="2.1.1.72" evidence="2"/>
<dbReference type="Gene3D" id="1.10.1020.10">
    <property type="entry name" value="Adenine-specific Methyltransferase, Domain 2"/>
    <property type="match status" value="1"/>
</dbReference>
<dbReference type="InterPro" id="IPR029063">
    <property type="entry name" value="SAM-dependent_MTases_sf"/>
</dbReference>
<dbReference type="InterPro" id="IPR012327">
    <property type="entry name" value="MeTrfase_D12"/>
</dbReference>
<dbReference type="InterPro" id="IPR036844">
    <property type="entry name" value="Hint_dom_sf"/>
</dbReference>
<evidence type="ECO:0000259" key="9">
    <source>
        <dbReference type="PROSITE" id="PS50819"/>
    </source>
</evidence>
<dbReference type="PROSITE" id="PS50819">
    <property type="entry name" value="INTEIN_ENDONUCLEASE"/>
    <property type="match status" value="1"/>
</dbReference>
<dbReference type="InterPro" id="IPR006142">
    <property type="entry name" value="INTEIN"/>
</dbReference>
<dbReference type="GO" id="GO:0009307">
    <property type="term" value="P:DNA restriction-modification system"/>
    <property type="evidence" value="ECO:0007669"/>
    <property type="project" value="InterPro"/>
</dbReference>
<evidence type="ECO:0000256" key="8">
    <source>
        <dbReference type="ARBA" id="ARBA00047942"/>
    </source>
</evidence>
<evidence type="ECO:0000256" key="6">
    <source>
        <dbReference type="ARBA" id="ARBA00022813"/>
    </source>
</evidence>
<protein>
    <recommendedName>
        <fullName evidence="2">site-specific DNA-methyltransferase (adenine-specific)</fullName>
        <ecNumber evidence="2">2.1.1.72</ecNumber>
    </recommendedName>
</protein>
<dbReference type="InterPro" id="IPR003586">
    <property type="entry name" value="Hint_dom_C"/>
</dbReference>
<dbReference type="InterPro" id="IPR030934">
    <property type="entry name" value="Intein_C"/>
</dbReference>
<dbReference type="Pfam" id="PF02086">
    <property type="entry name" value="MethyltransfD12"/>
    <property type="match status" value="1"/>
</dbReference>
<keyword evidence="5" id="KW-0949">S-adenosyl-L-methionine</keyword>
<reference evidence="10" key="1">
    <citation type="journal article" date="2015" name="Nature">
        <title>Complex archaea that bridge the gap between prokaryotes and eukaryotes.</title>
        <authorList>
            <person name="Spang A."/>
            <person name="Saw J.H."/>
            <person name="Jorgensen S.L."/>
            <person name="Zaremba-Niedzwiedzka K."/>
            <person name="Martijn J."/>
            <person name="Lind A.E."/>
            <person name="van Eijk R."/>
            <person name="Schleper C."/>
            <person name="Guy L."/>
            <person name="Ettema T.J."/>
        </authorList>
    </citation>
    <scope>NUCLEOTIDE SEQUENCE</scope>
</reference>
<keyword evidence="3" id="KW-0489">Methyltransferase</keyword>
<dbReference type="PROSITE" id="PS50818">
    <property type="entry name" value="INTEIN_C_TER"/>
    <property type="match status" value="1"/>
</dbReference>
<keyword evidence="6" id="KW-0068">Autocatalytic cleavage</keyword>
<evidence type="ECO:0000256" key="2">
    <source>
        <dbReference type="ARBA" id="ARBA00011900"/>
    </source>
</evidence>
<dbReference type="InterPro" id="IPR027434">
    <property type="entry name" value="Homing_endonucl"/>
</dbReference>
<dbReference type="Gene3D" id="3.40.50.150">
    <property type="entry name" value="Vaccinia Virus protein VP39"/>
    <property type="match status" value="1"/>
</dbReference>
<dbReference type="GO" id="GO:0016539">
    <property type="term" value="P:intein-mediated protein splicing"/>
    <property type="evidence" value="ECO:0007669"/>
    <property type="project" value="InterPro"/>
</dbReference>
<accession>A0A0F9IH48</accession>
<dbReference type="SMART" id="SM00305">
    <property type="entry name" value="HintC"/>
    <property type="match status" value="1"/>
</dbReference>
<dbReference type="GO" id="GO:0032259">
    <property type="term" value="P:methylation"/>
    <property type="evidence" value="ECO:0007669"/>
    <property type="project" value="UniProtKB-KW"/>
</dbReference>
<dbReference type="SUPFAM" id="SSF51294">
    <property type="entry name" value="Hedgehog/intein (Hint) domain"/>
    <property type="match status" value="1"/>
</dbReference>
<dbReference type="GO" id="GO:0009007">
    <property type="term" value="F:site-specific DNA-methyltransferase (adenine-specific) activity"/>
    <property type="evidence" value="ECO:0007669"/>
    <property type="project" value="UniProtKB-EC"/>
</dbReference>
<dbReference type="GO" id="GO:0004519">
    <property type="term" value="F:endonuclease activity"/>
    <property type="evidence" value="ECO:0007669"/>
    <property type="project" value="InterPro"/>
</dbReference>
<gene>
    <name evidence="10" type="ORF">LCGC14_1878010</name>
</gene>
<organism evidence="10">
    <name type="scientific">marine sediment metagenome</name>
    <dbReference type="NCBI Taxonomy" id="412755"/>
    <lineage>
        <taxon>unclassified sequences</taxon>
        <taxon>metagenomes</taxon>
        <taxon>ecological metagenomes</taxon>
    </lineage>
</organism>
<evidence type="ECO:0000256" key="7">
    <source>
        <dbReference type="ARBA" id="ARBA00023000"/>
    </source>
</evidence>
<sequence>MPNQLPLFETDDYDFAPPTVASPVLKWAGGKKWVIDLVGKGIWGRLQRTRGRYFEPFLGGGALALWLGFSHDEPAMILGDTVKPLMELYRELVSSPGAVAFALSALAIKGVDKECYYEVRDSRPEERLQRAARMLYLNRLCFNGLYRENKKGDFNVPYGDAAYRKSVVGRKSRDAIGALFPHKGKLEAVAEALKHADLLTQDFAETLSTAGDGVVVYCFTPGASVLTDDEQYVPIEDVTVGDRLFGGRKVEKCIRRAYDGDVLRIRVQGSPFTASVTTDHPMLMIPGRSAETRQDTRAITDLAAEMRFERADSLLVGDYVLLPTVGREAPVAWNAFWPLDVAPQARGVVLREDPEALGRLIGYYAAEGHTEWRDGKPIRTVWSFGRHEPHYVKDVVALCEKLFGGLTHGNGIHVYEGCPHDTVTQIKVSSAFVARFIYALAPGKTRSTNPDERYTSRLADQLMTAPIDVQREILRGWLRGDGGTWITPERGKTKLTGTGCALMLMLQMYRLAQRCGVRPSWKWRGNGADVYFSIAEDIEALGFPTTPRKRQTCATRRFVGPYLAVRVREITRLQYAGTVYNLEVDGDHHLCVDGVISHNCDPPYDGTFDTYSAAGFGEEGQVRLADEL</sequence>
<evidence type="ECO:0000256" key="1">
    <source>
        <dbReference type="ARBA" id="ARBA00006594"/>
    </source>
</evidence>
<evidence type="ECO:0000256" key="3">
    <source>
        <dbReference type="ARBA" id="ARBA00022603"/>
    </source>
</evidence>
<dbReference type="GO" id="GO:1904047">
    <property type="term" value="F:S-adenosyl-L-methionine binding"/>
    <property type="evidence" value="ECO:0007669"/>
    <property type="project" value="TreeGrafter"/>
</dbReference>
<dbReference type="InterPro" id="IPR023095">
    <property type="entry name" value="Ade_MeTrfase_dom_2"/>
</dbReference>